<sequence>MSPASSSRSAPPPSHQEVTRKLSVHSAARPIPKVHFFTLNLMTSAATNAPISGTESDSDSVLSPDNYGASPLTTPIGLTHGVGSLSQPPLQAIAERRSASGGEESEEDEEDEEDEETSLQPRGSHDETVLKTGYLWKKGERRKTWKKRWFVLRPVHLAFYKTSAEYKLLRLLELTDIHSCSAVQLKKHQNTFVLVSPTRTFYLQAETAQEVSEWVKAITEARTSLQATSTQSSATAPIPIPRTSSQRHSYQQQRQQQQQQQQQSQHAAPPASPSLSHSPYGHQLTSSESEDASSSVPRPTPKLANATPAAVMDIASPSKQTGPIDTSKVVINGYLMKCGSRRHIWHNRWFVLTGDKLVYSRSHMDTKPHRSIPLAQILDALEYDLPARPAQPGLGALSPPHHSSKEGDEHDGGAGKHTFKIVTTKRTLLVCAPTEEEEVKWLSAVRALIARRSVVPGDSAAIYSPPPHSHSLPAPLPSQNALSNHANTPGTTATTASAIAPGVASSVPLPPTVKIPASGSVSIPSTSEQGGGGVGGHIAFSPPGQGNSNTPGPSPTAPHANLHAVPTPVLTNPSTSTRRRDSFARRLSLNGAGSFLSHPGTSTVVASSTNNTISSGGGGGGGGVVPQEA</sequence>
<dbReference type="EMBL" id="MU274906">
    <property type="protein sequence ID" value="KAI0091024.1"/>
    <property type="molecule type" value="Genomic_DNA"/>
</dbReference>
<comment type="caution">
    <text evidence="1">The sequence shown here is derived from an EMBL/GenBank/DDBJ whole genome shotgun (WGS) entry which is preliminary data.</text>
</comment>
<name>A0ACB8U9T8_9APHY</name>
<protein>
    <submittedName>
        <fullName evidence="1">Uncharacterized protein</fullName>
    </submittedName>
</protein>
<accession>A0ACB8U9T8</accession>
<proteinExistence type="predicted"/>
<evidence type="ECO:0000313" key="1">
    <source>
        <dbReference type="EMBL" id="KAI0091024.1"/>
    </source>
</evidence>
<reference evidence="1" key="1">
    <citation type="journal article" date="2021" name="Environ. Microbiol.">
        <title>Gene family expansions and transcriptome signatures uncover fungal adaptations to wood decay.</title>
        <authorList>
            <person name="Hage H."/>
            <person name="Miyauchi S."/>
            <person name="Viragh M."/>
            <person name="Drula E."/>
            <person name="Min B."/>
            <person name="Chaduli D."/>
            <person name="Navarro D."/>
            <person name="Favel A."/>
            <person name="Norest M."/>
            <person name="Lesage-Meessen L."/>
            <person name="Balint B."/>
            <person name="Merenyi Z."/>
            <person name="de Eugenio L."/>
            <person name="Morin E."/>
            <person name="Martinez A.T."/>
            <person name="Baldrian P."/>
            <person name="Stursova M."/>
            <person name="Martinez M.J."/>
            <person name="Novotny C."/>
            <person name="Magnuson J.K."/>
            <person name="Spatafora J.W."/>
            <person name="Maurice S."/>
            <person name="Pangilinan J."/>
            <person name="Andreopoulos W."/>
            <person name="LaButti K."/>
            <person name="Hundley H."/>
            <person name="Na H."/>
            <person name="Kuo A."/>
            <person name="Barry K."/>
            <person name="Lipzen A."/>
            <person name="Henrissat B."/>
            <person name="Riley R."/>
            <person name="Ahrendt S."/>
            <person name="Nagy L.G."/>
            <person name="Grigoriev I.V."/>
            <person name="Martin F."/>
            <person name="Rosso M.N."/>
        </authorList>
    </citation>
    <scope>NUCLEOTIDE SEQUENCE</scope>
    <source>
        <strain evidence="1">CBS 384.51</strain>
    </source>
</reference>
<gene>
    <name evidence="1" type="ORF">BDY19DRAFT_904525</name>
</gene>
<keyword evidence="2" id="KW-1185">Reference proteome</keyword>
<dbReference type="Proteomes" id="UP001055072">
    <property type="component" value="Unassembled WGS sequence"/>
</dbReference>
<evidence type="ECO:0000313" key="2">
    <source>
        <dbReference type="Proteomes" id="UP001055072"/>
    </source>
</evidence>
<organism evidence="1 2">
    <name type="scientific">Irpex rosettiformis</name>
    <dbReference type="NCBI Taxonomy" id="378272"/>
    <lineage>
        <taxon>Eukaryota</taxon>
        <taxon>Fungi</taxon>
        <taxon>Dikarya</taxon>
        <taxon>Basidiomycota</taxon>
        <taxon>Agaricomycotina</taxon>
        <taxon>Agaricomycetes</taxon>
        <taxon>Polyporales</taxon>
        <taxon>Irpicaceae</taxon>
        <taxon>Irpex</taxon>
    </lineage>
</organism>